<dbReference type="Gene3D" id="3.55.50.70">
    <property type="match status" value="1"/>
</dbReference>
<dbReference type="EMBL" id="JAAGYP010000045">
    <property type="protein sequence ID" value="NEN72834.1"/>
    <property type="molecule type" value="Genomic_DNA"/>
</dbReference>
<reference evidence="3 4" key="1">
    <citation type="submission" date="2020-02" db="EMBL/GenBank/DDBJ databases">
        <authorList>
            <person name="Subbiah M."/>
            <person name="Call D."/>
        </authorList>
    </citation>
    <scope>NUCLEOTIDE SEQUENCE [LARGE SCALE GENOMIC DNA]</scope>
    <source>
        <strain evidence="3 4">8375wB1</strain>
    </source>
</reference>
<dbReference type="Pfam" id="PF10671">
    <property type="entry name" value="TcpQ"/>
    <property type="match status" value="1"/>
</dbReference>
<organism evidence="3 4">
    <name type="scientific">Escherichia coli</name>
    <dbReference type="NCBI Taxonomy" id="562"/>
    <lineage>
        <taxon>Bacteria</taxon>
        <taxon>Pseudomonadati</taxon>
        <taxon>Pseudomonadota</taxon>
        <taxon>Gammaproteobacteria</taxon>
        <taxon>Enterobacterales</taxon>
        <taxon>Enterobacteriaceae</taxon>
        <taxon>Escherichia</taxon>
    </lineage>
</organism>
<name>A0A8T6QD36_ECOLX</name>
<gene>
    <name evidence="3" type="ORF">G3W53_22520</name>
</gene>
<evidence type="ECO:0000259" key="2">
    <source>
        <dbReference type="Pfam" id="PF10671"/>
    </source>
</evidence>
<evidence type="ECO:0000256" key="1">
    <source>
        <dbReference type="SAM" id="SignalP"/>
    </source>
</evidence>
<feature type="domain" description="Toxin co-regulated pilus biosynthesis protein Q C-terminal" evidence="2">
    <location>
        <begin position="134"/>
        <end position="211"/>
    </location>
</feature>
<evidence type="ECO:0000313" key="4">
    <source>
        <dbReference type="Proteomes" id="UP000471360"/>
    </source>
</evidence>
<evidence type="ECO:0000313" key="3">
    <source>
        <dbReference type="EMBL" id="NEN72834.1"/>
    </source>
</evidence>
<accession>A0A8T6QD36</accession>
<dbReference type="AlphaFoldDB" id="A0A8T6QD36"/>
<feature type="chain" id="PRO_5035857397" description="Toxin co-regulated pilus biosynthesis protein Q C-terminal domain-containing protein" evidence="1">
    <location>
        <begin position="22"/>
        <end position="215"/>
    </location>
</feature>
<feature type="signal peptide" evidence="1">
    <location>
        <begin position="1"/>
        <end position="21"/>
    </location>
</feature>
<dbReference type="Proteomes" id="UP000471360">
    <property type="component" value="Unassembled WGS sequence"/>
</dbReference>
<proteinExistence type="predicted"/>
<dbReference type="InterPro" id="IPR018927">
    <property type="entry name" value="Pilus_synth_Q_C"/>
</dbReference>
<comment type="caution">
    <text evidence="3">The sequence shown here is derived from an EMBL/GenBank/DDBJ whole genome shotgun (WGS) entry which is preliminary data.</text>
</comment>
<sequence>MNKTVAIIVTFCFIASSNASTDSLAGVTLGQLLYNDSNKVDGTSVKSPKKVSITEKIAANAVSQQLALNGNIPIKENESKKKEQVINNVKMSSKIVDTINNTIDRKQKIISITDSKILNNSASYTNNNIAPLNWSVDKNQDLLNILNKWGQTAGWNVVWKSDYSYRILTAASFNNIDFVTAVQRLFESMGEVNPRLYIKFYMGNRVVIISNKNDF</sequence>
<keyword evidence="1" id="KW-0732">Signal</keyword>
<protein>
    <recommendedName>
        <fullName evidence="2">Toxin co-regulated pilus biosynthesis protein Q C-terminal domain-containing protein</fullName>
    </recommendedName>
</protein>